<name>A4C1F2_9FLAO</name>
<evidence type="ECO:0000313" key="2">
    <source>
        <dbReference type="Proteomes" id="UP000003053"/>
    </source>
</evidence>
<sequence length="405" mass="45442">MNFRNQLFFLFSLFVTCSVTGQEIMKKKRDFVLISKGTHFVAGSTITLEFKGNSAISCEMYCANSYGSTLVKPQLQGARIFFKIPAYLSTKTGVLNWRIVGLKQPLFGSFKIVPKESPSALETYVGPPSIEAGGSDYSMLVVIPTDNLDNPLRQDTPVSIQQQFLASEKNKLIFTKNLIAFKHIFSPLKTGRMLLSSEVLGLNSKEYDINVMPAIATNFNIYSNRNHTYADGNQITTFTTSIIKDKNNNTISDGNFVYFFITNKIGDLLKTSGTTIAGVATAKIIHPDYEENWNIKAYILGMAESNTLKIKYKKVIANFEVAFIKNNRKVTVGPIKSFMGQLIPDGIQVKISIYKDKKILNEIIKSSREGFVSFNLNQSIYKNGEYDFKISTAKVHKTFQSITLW</sequence>
<dbReference type="EMBL" id="AAOG01000003">
    <property type="protein sequence ID" value="EAR11955.1"/>
    <property type="molecule type" value="Genomic_DNA"/>
</dbReference>
<dbReference type="Proteomes" id="UP000003053">
    <property type="component" value="Unassembled WGS sequence"/>
</dbReference>
<dbReference type="OrthoDB" id="980944at2"/>
<proteinExistence type="predicted"/>
<dbReference type="SUPFAM" id="SSF49373">
    <property type="entry name" value="Invasin/intimin cell-adhesion fragments"/>
    <property type="match status" value="1"/>
</dbReference>
<organism evidence="1 2">
    <name type="scientific">Polaribacter irgensii 23-P</name>
    <dbReference type="NCBI Taxonomy" id="313594"/>
    <lineage>
        <taxon>Bacteria</taxon>
        <taxon>Pseudomonadati</taxon>
        <taxon>Bacteroidota</taxon>
        <taxon>Flavobacteriia</taxon>
        <taxon>Flavobacteriales</taxon>
        <taxon>Flavobacteriaceae</taxon>
    </lineage>
</organism>
<dbReference type="InterPro" id="IPR008964">
    <property type="entry name" value="Invasin/intimin_cell_adhesion"/>
</dbReference>
<accession>A4C1F2</accession>
<comment type="caution">
    <text evidence="1">The sequence shown here is derived from an EMBL/GenBank/DDBJ whole genome shotgun (WGS) entry which is preliminary data.</text>
</comment>
<dbReference type="STRING" id="313594.PI23P_11497"/>
<protein>
    <submittedName>
        <fullName evidence="1">Uncharacterized protein</fullName>
    </submittedName>
</protein>
<dbReference type="HOGENOM" id="CLU_672110_0_0_10"/>
<reference evidence="1 2" key="1">
    <citation type="submission" date="2006-02" db="EMBL/GenBank/DDBJ databases">
        <authorList>
            <person name="Murray A."/>
            <person name="Staley J."/>
            <person name="Ferriera S."/>
            <person name="Johnson J."/>
            <person name="Kravitz S."/>
            <person name="Halpern A."/>
            <person name="Remington K."/>
            <person name="Beeson K."/>
            <person name="Tran B."/>
            <person name="Rogers Y.-H."/>
            <person name="Friedman R."/>
            <person name="Venter J.C."/>
        </authorList>
    </citation>
    <scope>NUCLEOTIDE SEQUENCE [LARGE SCALE GENOMIC DNA]</scope>
    <source>
        <strain evidence="1 2">23-P</strain>
    </source>
</reference>
<gene>
    <name evidence="1" type="ORF">PI23P_11497</name>
</gene>
<dbReference type="eggNOG" id="ENOG502Z7K6">
    <property type="taxonomic scope" value="Bacteria"/>
</dbReference>
<evidence type="ECO:0000313" key="1">
    <source>
        <dbReference type="EMBL" id="EAR11955.1"/>
    </source>
</evidence>
<keyword evidence="2" id="KW-1185">Reference proteome</keyword>
<dbReference type="AlphaFoldDB" id="A4C1F2"/>